<dbReference type="SUPFAM" id="SSF50729">
    <property type="entry name" value="PH domain-like"/>
    <property type="match status" value="1"/>
</dbReference>
<evidence type="ECO:0000256" key="4">
    <source>
        <dbReference type="ARBA" id="ARBA00022664"/>
    </source>
</evidence>
<feature type="region of interest" description="Disordered" evidence="5">
    <location>
        <begin position="575"/>
        <end position="604"/>
    </location>
</feature>
<dbReference type="Pfam" id="PF06058">
    <property type="entry name" value="DCP1"/>
    <property type="match status" value="1"/>
</dbReference>
<feature type="region of interest" description="Disordered" evidence="5">
    <location>
        <begin position="416"/>
        <end position="539"/>
    </location>
</feature>
<feature type="compositionally biased region" description="Basic and acidic residues" evidence="5">
    <location>
        <begin position="588"/>
        <end position="604"/>
    </location>
</feature>
<sequence>MAPRRYRSASNVQNSHNPPAPPQRTYTPATSNAQQRQLGMLPAVYQSNMKVLLRREPSITAIIDHFSHVCLYHHNGQKWEKHGYEGSMFLFEKSTTPTYGFYILNRMGTDDYVRPIYPEDDMEIIGDYLMCRFFPDFTKTRLEMGLPYPIPQEHRAAFDMEVINRLPPEEREKDQSKEKKGRSTTLGLWMFATDAREPLKQVMMRLHSYIKQDLPYPDEYRYGPGRPPPPNPHLRTVSRASSQVTLGDFGDRAPSTASVNGVRASPVPRSGSAAATTQAGSEIDKLFAKLLTPSPSMNAPLANEVAESQPQKSIHDLFAGLSGGNSSVTEHVLPPAPAPAPVLEPPQQTGIPLLNSIFASALPSGSSSASMAKPTQPLPSQPEEIVIMSPKPTSSALPQILNQDVISSLLGLNSRASSAAPSSAGSRRSGQQRYEGDNEFSEGDQNSDGEPARRYNVYSGAGSTNVVPTVTVPQTPESDSEGEAGRAASGSRRVPGDVTPRPPAGGVRLPPTSPPQFQPAGVPNPSVNGKAHANDLWPYPRAPLDDRSYENDEVVELDFSDTRALSDPAIFSTRLKEKKERKGKKSRKEREKDKEREQAEIEKGWDLPTQAQIQPPYQAAATGPVAEAAKPKATQEGKGAPVNGSAVNGVAAGRPGQNGAINGVAAKEVILGALLTKVPAQTSIGRNDFVRELLGLIHTDSQFVDRLYQDYISRSA</sequence>
<dbReference type="EC" id="3.1.4.-" evidence="6"/>
<comment type="subcellular location">
    <subcellularLocation>
        <location evidence="1">Cytoplasm</location>
    </subcellularLocation>
</comment>
<dbReference type="CDD" id="cd09804">
    <property type="entry name" value="Dcp1"/>
    <property type="match status" value="1"/>
</dbReference>
<dbReference type="AlphaFoldDB" id="A0A5K1K7X0"/>
<dbReference type="EMBL" id="LR730296">
    <property type="protein sequence ID" value="VWP02537.1"/>
    <property type="molecule type" value="Genomic_DNA"/>
</dbReference>
<dbReference type="GO" id="GO:0006397">
    <property type="term" value="P:mRNA processing"/>
    <property type="evidence" value="ECO:0007669"/>
    <property type="project" value="UniProtKB-KW"/>
</dbReference>
<proteinExistence type="inferred from homology"/>
<feature type="region of interest" description="Disordered" evidence="5">
    <location>
        <begin position="1"/>
        <end position="33"/>
    </location>
</feature>
<dbReference type="GO" id="GO:0016787">
    <property type="term" value="F:hydrolase activity"/>
    <property type="evidence" value="ECO:0007669"/>
    <property type="project" value="UniProtKB-KW"/>
</dbReference>
<protein>
    <submittedName>
        <fullName evidence="6">Phosphodiesterase (EC)</fullName>
        <ecNumber evidence="6">3.1.4.-</ecNumber>
    </submittedName>
</protein>
<evidence type="ECO:0000256" key="3">
    <source>
        <dbReference type="ARBA" id="ARBA00022490"/>
    </source>
</evidence>
<keyword evidence="6" id="KW-0378">Hydrolase</keyword>
<organism evidence="6">
    <name type="scientific">Ganoderma boninense</name>
    <dbReference type="NCBI Taxonomy" id="34458"/>
    <lineage>
        <taxon>Eukaryota</taxon>
        <taxon>Fungi</taxon>
        <taxon>Dikarya</taxon>
        <taxon>Basidiomycota</taxon>
        <taxon>Agaricomycotina</taxon>
        <taxon>Agaricomycetes</taxon>
        <taxon>Polyporales</taxon>
        <taxon>Polyporaceae</taxon>
        <taxon>Ganoderma</taxon>
    </lineage>
</organism>
<dbReference type="GO" id="GO:0000932">
    <property type="term" value="C:P-body"/>
    <property type="evidence" value="ECO:0007669"/>
    <property type="project" value="TreeGrafter"/>
</dbReference>
<dbReference type="Gene3D" id="2.30.29.30">
    <property type="entry name" value="Pleckstrin-homology domain (PH domain)/Phosphotyrosine-binding domain (PTB)"/>
    <property type="match status" value="1"/>
</dbReference>
<feature type="region of interest" description="Disordered" evidence="5">
    <location>
        <begin position="247"/>
        <end position="278"/>
    </location>
</feature>
<feature type="compositionally biased region" description="Acidic residues" evidence="5">
    <location>
        <begin position="437"/>
        <end position="447"/>
    </location>
</feature>
<feature type="compositionally biased region" description="Polar residues" evidence="5">
    <location>
        <begin position="8"/>
        <end position="17"/>
    </location>
</feature>
<keyword evidence="4" id="KW-0507">mRNA processing</keyword>
<accession>A0A5K1K7X0</accession>
<dbReference type="GO" id="GO:0003729">
    <property type="term" value="F:mRNA binding"/>
    <property type="evidence" value="ECO:0007669"/>
    <property type="project" value="TreeGrafter"/>
</dbReference>
<feature type="compositionally biased region" description="Low complexity" evidence="5">
    <location>
        <begin position="464"/>
        <end position="476"/>
    </location>
</feature>
<keyword evidence="3" id="KW-0963">Cytoplasm</keyword>
<dbReference type="GO" id="GO:0031087">
    <property type="term" value="P:deadenylation-independent decapping of nuclear-transcribed mRNA"/>
    <property type="evidence" value="ECO:0007669"/>
    <property type="project" value="TreeGrafter"/>
</dbReference>
<dbReference type="GO" id="GO:0008047">
    <property type="term" value="F:enzyme activator activity"/>
    <property type="evidence" value="ECO:0007669"/>
    <property type="project" value="InterPro"/>
</dbReference>
<dbReference type="PANTHER" id="PTHR16290:SF0">
    <property type="entry name" value="DECAPPING PROTEIN 1, ISOFORM A"/>
    <property type="match status" value="1"/>
</dbReference>
<reference evidence="6" key="1">
    <citation type="submission" date="2019-10" db="EMBL/GenBank/DDBJ databases">
        <authorList>
            <person name="Nor Muhammad N."/>
        </authorList>
    </citation>
    <scope>NUCLEOTIDE SEQUENCE</scope>
</reference>
<gene>
    <name evidence="6" type="primary">D0ERY7</name>
</gene>
<dbReference type="GO" id="GO:0000290">
    <property type="term" value="P:deadenylation-dependent decapping of nuclear-transcribed mRNA"/>
    <property type="evidence" value="ECO:0007669"/>
    <property type="project" value="InterPro"/>
</dbReference>
<evidence type="ECO:0000256" key="1">
    <source>
        <dbReference type="ARBA" id="ARBA00004496"/>
    </source>
</evidence>
<dbReference type="PANTHER" id="PTHR16290">
    <property type="entry name" value="TRANSCRIPTION FACTOR SMIF DECAPPING ENZYME DCP1"/>
    <property type="match status" value="1"/>
</dbReference>
<feature type="compositionally biased region" description="Polar residues" evidence="5">
    <location>
        <begin position="24"/>
        <end position="33"/>
    </location>
</feature>
<evidence type="ECO:0000313" key="6">
    <source>
        <dbReference type="EMBL" id="VWP02537.1"/>
    </source>
</evidence>
<dbReference type="InterPro" id="IPR011993">
    <property type="entry name" value="PH-like_dom_sf"/>
</dbReference>
<comment type="similarity">
    <text evidence="2">Belongs to the DCP1 family.</text>
</comment>
<evidence type="ECO:0000256" key="5">
    <source>
        <dbReference type="SAM" id="MobiDB-lite"/>
    </source>
</evidence>
<name>A0A5K1K7X0_9APHY</name>
<feature type="compositionally biased region" description="Low complexity" evidence="5">
    <location>
        <begin position="416"/>
        <end position="433"/>
    </location>
</feature>
<dbReference type="InterPro" id="IPR010334">
    <property type="entry name" value="Dcp1"/>
</dbReference>
<evidence type="ECO:0000256" key="2">
    <source>
        <dbReference type="ARBA" id="ARBA00008778"/>
    </source>
</evidence>